<evidence type="ECO:0000313" key="2">
    <source>
        <dbReference type="EMBL" id="GAI43106.1"/>
    </source>
</evidence>
<comment type="caution">
    <text evidence="2">The sequence shown here is derived from an EMBL/GenBank/DDBJ whole genome shotgun (WGS) entry which is preliminary data.</text>
</comment>
<dbReference type="Pfam" id="PF00196">
    <property type="entry name" value="GerE"/>
    <property type="match status" value="1"/>
</dbReference>
<dbReference type="AlphaFoldDB" id="X1PKR4"/>
<dbReference type="EMBL" id="BARV01033241">
    <property type="protein sequence ID" value="GAI43106.1"/>
    <property type="molecule type" value="Genomic_DNA"/>
</dbReference>
<feature type="non-terminal residue" evidence="2">
    <location>
        <position position="1"/>
    </location>
</feature>
<dbReference type="PROSITE" id="PS50043">
    <property type="entry name" value="HTH_LUXR_2"/>
    <property type="match status" value="1"/>
</dbReference>
<dbReference type="Gene3D" id="1.10.10.10">
    <property type="entry name" value="Winged helix-like DNA-binding domain superfamily/Winged helix DNA-binding domain"/>
    <property type="match status" value="1"/>
</dbReference>
<dbReference type="GO" id="GO:0006355">
    <property type="term" value="P:regulation of DNA-templated transcription"/>
    <property type="evidence" value="ECO:0007669"/>
    <property type="project" value="InterPro"/>
</dbReference>
<reference evidence="2" key="1">
    <citation type="journal article" date="2014" name="Front. Microbiol.">
        <title>High frequency of phylogenetically diverse reductive dehalogenase-homologous genes in deep subseafloor sedimentary metagenomes.</title>
        <authorList>
            <person name="Kawai M."/>
            <person name="Futagami T."/>
            <person name="Toyoda A."/>
            <person name="Takaki Y."/>
            <person name="Nishi S."/>
            <person name="Hori S."/>
            <person name="Arai W."/>
            <person name="Tsubouchi T."/>
            <person name="Morono Y."/>
            <person name="Uchiyama I."/>
            <person name="Ito T."/>
            <person name="Fujiyama A."/>
            <person name="Inagaki F."/>
            <person name="Takami H."/>
        </authorList>
    </citation>
    <scope>NUCLEOTIDE SEQUENCE</scope>
    <source>
        <strain evidence="2">Expedition CK06-06</strain>
    </source>
</reference>
<protein>
    <recommendedName>
        <fullName evidence="1">HTH luxR-type domain-containing protein</fullName>
    </recommendedName>
</protein>
<proteinExistence type="predicted"/>
<sequence length="39" mass="4248">ERTVKGYLAGVFSKLNVSSRTEAVISALRAGFFTLDDLD</sequence>
<dbReference type="InterPro" id="IPR036388">
    <property type="entry name" value="WH-like_DNA-bd_sf"/>
</dbReference>
<dbReference type="InterPro" id="IPR000792">
    <property type="entry name" value="Tscrpt_reg_LuxR_C"/>
</dbReference>
<name>X1PKR4_9ZZZZ</name>
<dbReference type="InterPro" id="IPR016032">
    <property type="entry name" value="Sig_transdc_resp-reg_C-effctor"/>
</dbReference>
<gene>
    <name evidence="2" type="ORF">S06H3_52284</name>
</gene>
<dbReference type="SUPFAM" id="SSF46894">
    <property type="entry name" value="C-terminal effector domain of the bipartite response regulators"/>
    <property type="match status" value="1"/>
</dbReference>
<accession>X1PKR4</accession>
<evidence type="ECO:0000259" key="1">
    <source>
        <dbReference type="PROSITE" id="PS50043"/>
    </source>
</evidence>
<dbReference type="GO" id="GO:0003677">
    <property type="term" value="F:DNA binding"/>
    <property type="evidence" value="ECO:0007669"/>
    <property type="project" value="InterPro"/>
</dbReference>
<organism evidence="2">
    <name type="scientific">marine sediment metagenome</name>
    <dbReference type="NCBI Taxonomy" id="412755"/>
    <lineage>
        <taxon>unclassified sequences</taxon>
        <taxon>metagenomes</taxon>
        <taxon>ecological metagenomes</taxon>
    </lineage>
</organism>
<feature type="domain" description="HTH luxR-type" evidence="1">
    <location>
        <begin position="1"/>
        <end position="31"/>
    </location>
</feature>